<protein>
    <recommendedName>
        <fullName evidence="4">DUF3817 domain-containing protein</fullName>
    </recommendedName>
</protein>
<accession>A0ABV3BHS1</accession>
<dbReference type="RefSeq" id="WP_359346192.1">
    <property type="nucleotide sequence ID" value="NZ_JBEYXV010000003.1"/>
</dbReference>
<evidence type="ECO:0000313" key="2">
    <source>
        <dbReference type="EMBL" id="MEU6820544.1"/>
    </source>
</evidence>
<dbReference type="EMBL" id="JBEYXV010000003">
    <property type="protein sequence ID" value="MEU6820544.1"/>
    <property type="molecule type" value="Genomic_DNA"/>
</dbReference>
<sequence length="86" mass="8954">MRTLRVAATVEAASLALLFANLLTVHARPLSGLLGPLHGTAYLVVIAATWMLPSTASPGVVRWRAVVPGVGGLLVLRGVERADRTG</sequence>
<proteinExistence type="predicted"/>
<evidence type="ECO:0000313" key="3">
    <source>
        <dbReference type="Proteomes" id="UP001551176"/>
    </source>
</evidence>
<keyword evidence="1" id="KW-0812">Transmembrane</keyword>
<evidence type="ECO:0000256" key="1">
    <source>
        <dbReference type="SAM" id="Phobius"/>
    </source>
</evidence>
<comment type="caution">
    <text evidence="2">The sequence shown here is derived from an EMBL/GenBank/DDBJ whole genome shotgun (WGS) entry which is preliminary data.</text>
</comment>
<keyword evidence="3" id="KW-1185">Reference proteome</keyword>
<name>A0ABV3BHS1_9ACTN</name>
<keyword evidence="1" id="KW-0472">Membrane</keyword>
<feature type="transmembrane region" description="Helical" evidence="1">
    <location>
        <begin position="37"/>
        <end position="56"/>
    </location>
</feature>
<evidence type="ECO:0008006" key="4">
    <source>
        <dbReference type="Google" id="ProtNLM"/>
    </source>
</evidence>
<reference evidence="2 3" key="1">
    <citation type="submission" date="2024-06" db="EMBL/GenBank/DDBJ databases">
        <title>The Natural Products Discovery Center: Release of the First 8490 Sequenced Strains for Exploring Actinobacteria Biosynthetic Diversity.</title>
        <authorList>
            <person name="Kalkreuter E."/>
            <person name="Kautsar S.A."/>
            <person name="Yang D."/>
            <person name="Bader C.D."/>
            <person name="Teijaro C.N."/>
            <person name="Fluegel L."/>
            <person name="Davis C.M."/>
            <person name="Simpson J.R."/>
            <person name="Lauterbach L."/>
            <person name="Steele A.D."/>
            <person name="Gui C."/>
            <person name="Meng S."/>
            <person name="Li G."/>
            <person name="Viehrig K."/>
            <person name="Ye F."/>
            <person name="Su P."/>
            <person name="Kiefer A.F."/>
            <person name="Nichols A."/>
            <person name="Cepeda A.J."/>
            <person name="Yan W."/>
            <person name="Fan B."/>
            <person name="Jiang Y."/>
            <person name="Adhikari A."/>
            <person name="Zheng C.-J."/>
            <person name="Schuster L."/>
            <person name="Cowan T.M."/>
            <person name="Smanski M.J."/>
            <person name="Chevrette M.G."/>
            <person name="De Carvalho L.P.S."/>
            <person name="Shen B."/>
        </authorList>
    </citation>
    <scope>NUCLEOTIDE SEQUENCE [LARGE SCALE GENOMIC DNA]</scope>
    <source>
        <strain evidence="2 3">NPDC046838</strain>
    </source>
</reference>
<organism evidence="2 3">
    <name type="scientific">Streptomyces atriruber</name>
    <dbReference type="NCBI Taxonomy" id="545121"/>
    <lineage>
        <taxon>Bacteria</taxon>
        <taxon>Bacillati</taxon>
        <taxon>Actinomycetota</taxon>
        <taxon>Actinomycetes</taxon>
        <taxon>Kitasatosporales</taxon>
        <taxon>Streptomycetaceae</taxon>
        <taxon>Streptomyces</taxon>
    </lineage>
</organism>
<keyword evidence="1" id="KW-1133">Transmembrane helix</keyword>
<dbReference type="Proteomes" id="UP001551176">
    <property type="component" value="Unassembled WGS sequence"/>
</dbReference>
<gene>
    <name evidence="2" type="ORF">ABZ921_07945</name>
</gene>